<dbReference type="Proteomes" id="UP000784294">
    <property type="component" value="Unassembled WGS sequence"/>
</dbReference>
<dbReference type="EMBL" id="CAAALY010079306">
    <property type="protein sequence ID" value="VEL26296.1"/>
    <property type="molecule type" value="Genomic_DNA"/>
</dbReference>
<keyword evidence="2" id="KW-1185">Reference proteome</keyword>
<organism evidence="1 2">
    <name type="scientific">Protopolystoma xenopodis</name>
    <dbReference type="NCBI Taxonomy" id="117903"/>
    <lineage>
        <taxon>Eukaryota</taxon>
        <taxon>Metazoa</taxon>
        <taxon>Spiralia</taxon>
        <taxon>Lophotrochozoa</taxon>
        <taxon>Platyhelminthes</taxon>
        <taxon>Monogenea</taxon>
        <taxon>Polyopisthocotylea</taxon>
        <taxon>Polystomatidea</taxon>
        <taxon>Polystomatidae</taxon>
        <taxon>Protopolystoma</taxon>
    </lineage>
</organism>
<evidence type="ECO:0000313" key="1">
    <source>
        <dbReference type="EMBL" id="VEL26296.1"/>
    </source>
</evidence>
<name>A0A448X2K6_9PLAT</name>
<comment type="caution">
    <text evidence="1">The sequence shown here is derived from an EMBL/GenBank/DDBJ whole genome shotgun (WGS) entry which is preliminary data.</text>
</comment>
<reference evidence="1" key="1">
    <citation type="submission" date="2018-11" db="EMBL/GenBank/DDBJ databases">
        <authorList>
            <consortium name="Pathogen Informatics"/>
        </authorList>
    </citation>
    <scope>NUCLEOTIDE SEQUENCE</scope>
</reference>
<proteinExistence type="predicted"/>
<dbReference type="AlphaFoldDB" id="A0A448X2K6"/>
<accession>A0A448X2K6</accession>
<sequence length="115" mass="12233">MPPSAAEKTCGSGPSDQIRNGLISPTSLSSNFINTGFNAGTAANTEVFSATSGLSLLTDPFSAAPLNPAAVHQLQMQQQKMNIFACPAVRFVSKMLASSSILLLFHFYWHSPNTE</sequence>
<evidence type="ECO:0000313" key="2">
    <source>
        <dbReference type="Proteomes" id="UP000784294"/>
    </source>
</evidence>
<gene>
    <name evidence="1" type="ORF">PXEA_LOCUS19736</name>
</gene>
<protein>
    <submittedName>
        <fullName evidence="1">Uncharacterized protein</fullName>
    </submittedName>
</protein>